<evidence type="ECO:0000256" key="1">
    <source>
        <dbReference type="ARBA" id="ARBA00005896"/>
    </source>
</evidence>
<dbReference type="GO" id="GO:0000908">
    <property type="term" value="F:taurine dioxygenase activity"/>
    <property type="evidence" value="ECO:0007669"/>
    <property type="project" value="TreeGrafter"/>
</dbReference>
<name>A0A6G4ADA1_9ACTN</name>
<comment type="caution">
    <text evidence="7">The sequence shown here is derived from an EMBL/GenBank/DDBJ whole genome shotgun (WGS) entry which is preliminary data.</text>
</comment>
<keyword evidence="8" id="KW-1185">Reference proteome</keyword>
<dbReference type="GO" id="GO:0005737">
    <property type="term" value="C:cytoplasm"/>
    <property type="evidence" value="ECO:0007669"/>
    <property type="project" value="TreeGrafter"/>
</dbReference>
<organism evidence="7 8">
    <name type="scientific">Streptomyces rhizosphaericus</name>
    <dbReference type="NCBI Taxonomy" id="114699"/>
    <lineage>
        <taxon>Bacteria</taxon>
        <taxon>Bacillati</taxon>
        <taxon>Actinomycetota</taxon>
        <taxon>Actinomycetes</taxon>
        <taxon>Kitasatosporales</taxon>
        <taxon>Streptomycetaceae</taxon>
        <taxon>Streptomyces</taxon>
        <taxon>Streptomyces violaceusniger group</taxon>
    </lineage>
</organism>
<accession>A0A6G4ADA1</accession>
<dbReference type="InterPro" id="IPR051323">
    <property type="entry name" value="AtsK-like"/>
</dbReference>
<evidence type="ECO:0000259" key="6">
    <source>
        <dbReference type="Pfam" id="PF02668"/>
    </source>
</evidence>
<dbReference type="Gene3D" id="3.60.130.10">
    <property type="entry name" value="Clavaminate synthase-like"/>
    <property type="match status" value="1"/>
</dbReference>
<dbReference type="GO" id="GO:0046872">
    <property type="term" value="F:metal ion binding"/>
    <property type="evidence" value="ECO:0007669"/>
    <property type="project" value="UniProtKB-KW"/>
</dbReference>
<dbReference type="SUPFAM" id="SSF51197">
    <property type="entry name" value="Clavaminate synthase-like"/>
    <property type="match status" value="1"/>
</dbReference>
<feature type="domain" description="TauD/TfdA-like" evidence="6">
    <location>
        <begin position="30"/>
        <end position="301"/>
    </location>
</feature>
<evidence type="ECO:0000256" key="2">
    <source>
        <dbReference type="ARBA" id="ARBA00022723"/>
    </source>
</evidence>
<evidence type="ECO:0000256" key="5">
    <source>
        <dbReference type="ARBA" id="ARBA00023004"/>
    </source>
</evidence>
<dbReference type="Pfam" id="PF02668">
    <property type="entry name" value="TauD"/>
    <property type="match status" value="1"/>
</dbReference>
<comment type="similarity">
    <text evidence="1">Belongs to the TfdA dioxygenase family.</text>
</comment>
<dbReference type="RefSeq" id="WP_164425700.1">
    <property type="nucleotide sequence ID" value="NZ_JAAIKT010000008.1"/>
</dbReference>
<dbReference type="EMBL" id="JAAIKT010000008">
    <property type="protein sequence ID" value="NEW70661.1"/>
    <property type="molecule type" value="Genomic_DNA"/>
</dbReference>
<keyword evidence="5" id="KW-0408">Iron</keyword>
<protein>
    <submittedName>
        <fullName evidence="7">Taurine dioxygenase</fullName>
    </submittedName>
</protein>
<dbReference type="AlphaFoldDB" id="A0A6G4ADA1"/>
<evidence type="ECO:0000313" key="7">
    <source>
        <dbReference type="EMBL" id="NEW70661.1"/>
    </source>
</evidence>
<reference evidence="7" key="1">
    <citation type="submission" date="2020-02" db="EMBL/GenBank/DDBJ databases">
        <title>A new Streptomyces sp. for controlling soil-borne diseases.</title>
        <authorList>
            <person name="Li X."/>
            <person name="Tian Y."/>
            <person name="Gao K."/>
        </authorList>
    </citation>
    <scope>NUCLEOTIDE SEQUENCE [LARGE SCALE GENOMIC DNA]</scope>
    <source>
        <strain evidence="7">0250</strain>
    </source>
</reference>
<dbReference type="GO" id="GO:0006790">
    <property type="term" value="P:sulfur compound metabolic process"/>
    <property type="evidence" value="ECO:0007669"/>
    <property type="project" value="TreeGrafter"/>
</dbReference>
<evidence type="ECO:0000256" key="3">
    <source>
        <dbReference type="ARBA" id="ARBA00022964"/>
    </source>
</evidence>
<dbReference type="Proteomes" id="UP000476310">
    <property type="component" value="Unassembled WGS sequence"/>
</dbReference>
<dbReference type="InterPro" id="IPR042098">
    <property type="entry name" value="TauD-like_sf"/>
</dbReference>
<sequence length="309" mass="35078">MPRTVPPKEATQEATPALVRPGVLRTSIKVEPLTRTIGAELSGVHLGDAARDDDLFSQIRQELLRYKVLFLRDQDITRDEHVAFAARFGPLEDHPVAGSDPDHPGLVRIYKDLDSKPEHYENALHCDGTWRECPSMGAVLRCVETPEVGGDTIWVNMAEAHRGLPEHIKAQIAELRARHSIEATFGAVLPTEQRHQLKARYPDAEHPVVRIHPETGEQILFVNSFTTHFVNYHTPENVRFGQDYAPGASHLLNYLISQAAVPEYQVRWRWRKNSVAIWDNRSTQHYAVQDYWPGVRKMERAGITGDRPI</sequence>
<keyword evidence="4" id="KW-0560">Oxidoreductase</keyword>
<proteinExistence type="inferred from homology"/>
<dbReference type="PANTHER" id="PTHR30468">
    <property type="entry name" value="ALPHA-KETOGLUTARATE-DEPENDENT SULFONATE DIOXYGENASE"/>
    <property type="match status" value="1"/>
</dbReference>
<evidence type="ECO:0000256" key="4">
    <source>
        <dbReference type="ARBA" id="ARBA00023002"/>
    </source>
</evidence>
<keyword evidence="3 7" id="KW-0223">Dioxygenase</keyword>
<dbReference type="InterPro" id="IPR003819">
    <property type="entry name" value="TauD/TfdA-like"/>
</dbReference>
<gene>
    <name evidence="7" type="ORF">G4H13_09605</name>
</gene>
<keyword evidence="2" id="KW-0479">Metal-binding</keyword>
<dbReference type="PANTHER" id="PTHR30468:SF1">
    <property type="entry name" value="ALPHA-KETOGLUTARATE-DEPENDENT SULFONATE DIOXYGENASE"/>
    <property type="match status" value="1"/>
</dbReference>
<evidence type="ECO:0000313" key="8">
    <source>
        <dbReference type="Proteomes" id="UP000476310"/>
    </source>
</evidence>